<evidence type="ECO:0000256" key="7">
    <source>
        <dbReference type="PIRSR" id="PIRSR000862-1"/>
    </source>
</evidence>
<feature type="chain" id="PRO_5035908527" description="Partial AB-hydrolase lipase domain-containing protein" evidence="8">
    <location>
        <begin position="28"/>
        <end position="451"/>
    </location>
</feature>
<dbReference type="PIRSF" id="PIRSF000862">
    <property type="entry name" value="Steryl_ester_lip"/>
    <property type="match status" value="1"/>
</dbReference>
<sequence length="451" mass="49402">MVQPLLRLSTFSLTAIVGLLTFANTACQSLPENTGSKGTSEYSNDLQCKEMQAPQDMTGLVVKEGYPLEEHFVATPDGYILGLYRIPHGRIPSTVELETMDVAFEEKAMETGKPVVLLQHGLLDCSASWVCNGANESLGFILADRGFDVWLANSRGNTYSLRHRTLNPCEDAFWQFTFDEMAYVDLPAVMRHILDVTNVETIGFVGHSQGTTIGFGAFSQDVDMAHRVSVAAMLAPVAFLTHTGSSVLRWLAGLDIASALEILGIREFLPSSNPKIIEELCKASGSPCRNIVTLLCGYNAANINNTRWPTYLSISPAGTSVANMIHWTQCIQNHNASVLQEYDFGGNCHKGRLCNEDVYGMATPPAYNISELRVPVAIFSGGKDILADQSDVQLLLDILPDDLVLLHHEEPSYAHLDFTWGMNAHTLVYPKVVQVLEQHARKNSGVVGAEI</sequence>
<evidence type="ECO:0000256" key="8">
    <source>
        <dbReference type="SAM" id="SignalP"/>
    </source>
</evidence>
<evidence type="ECO:0000313" key="11">
    <source>
        <dbReference type="Proteomes" id="UP000708148"/>
    </source>
</evidence>
<organism evidence="10 11">
    <name type="scientific">Ostreobium quekettii</name>
    <dbReference type="NCBI Taxonomy" id="121088"/>
    <lineage>
        <taxon>Eukaryota</taxon>
        <taxon>Viridiplantae</taxon>
        <taxon>Chlorophyta</taxon>
        <taxon>core chlorophytes</taxon>
        <taxon>Ulvophyceae</taxon>
        <taxon>TCBD clade</taxon>
        <taxon>Bryopsidales</taxon>
        <taxon>Ostreobineae</taxon>
        <taxon>Ostreobiaceae</taxon>
        <taxon>Ostreobium</taxon>
    </lineage>
</organism>
<dbReference type="OrthoDB" id="9974421at2759"/>
<dbReference type="Pfam" id="PF04083">
    <property type="entry name" value="Abhydro_lipase"/>
    <property type="match status" value="1"/>
</dbReference>
<evidence type="ECO:0000256" key="6">
    <source>
        <dbReference type="ARBA" id="ARBA00023180"/>
    </source>
</evidence>
<keyword evidence="5" id="KW-0443">Lipid metabolism</keyword>
<protein>
    <recommendedName>
        <fullName evidence="9">Partial AB-hydrolase lipase domain-containing protein</fullName>
    </recommendedName>
</protein>
<dbReference type="InterPro" id="IPR029058">
    <property type="entry name" value="AB_hydrolase_fold"/>
</dbReference>
<dbReference type="EMBL" id="CAJHUC010001037">
    <property type="protein sequence ID" value="CAD7699511.1"/>
    <property type="molecule type" value="Genomic_DNA"/>
</dbReference>
<evidence type="ECO:0000256" key="1">
    <source>
        <dbReference type="ARBA" id="ARBA00010701"/>
    </source>
</evidence>
<dbReference type="FunFam" id="3.40.50.1820:FF:000057">
    <property type="entry name" value="Lipase"/>
    <property type="match status" value="1"/>
</dbReference>
<dbReference type="PANTHER" id="PTHR11005">
    <property type="entry name" value="LYSOSOMAL ACID LIPASE-RELATED"/>
    <property type="match status" value="1"/>
</dbReference>
<evidence type="ECO:0000256" key="4">
    <source>
        <dbReference type="ARBA" id="ARBA00022963"/>
    </source>
</evidence>
<reference evidence="10" key="1">
    <citation type="submission" date="2020-12" db="EMBL/GenBank/DDBJ databases">
        <authorList>
            <person name="Iha C."/>
        </authorList>
    </citation>
    <scope>NUCLEOTIDE SEQUENCE</scope>
</reference>
<evidence type="ECO:0000256" key="2">
    <source>
        <dbReference type="ARBA" id="ARBA00022729"/>
    </source>
</evidence>
<keyword evidence="11" id="KW-1185">Reference proteome</keyword>
<keyword evidence="4" id="KW-0442">Lipid degradation</keyword>
<dbReference type="InterPro" id="IPR006693">
    <property type="entry name" value="AB_hydrolase_lipase"/>
</dbReference>
<feature type="active site" description="Charge relay system" evidence="7">
    <location>
        <position position="384"/>
    </location>
</feature>
<dbReference type="AlphaFoldDB" id="A0A8S1J135"/>
<evidence type="ECO:0000313" key="10">
    <source>
        <dbReference type="EMBL" id="CAD7699511.1"/>
    </source>
</evidence>
<evidence type="ECO:0000259" key="9">
    <source>
        <dbReference type="Pfam" id="PF04083"/>
    </source>
</evidence>
<feature type="active site" description="Charge relay system" evidence="7">
    <location>
        <position position="415"/>
    </location>
</feature>
<dbReference type="SUPFAM" id="SSF53474">
    <property type="entry name" value="alpha/beta-Hydrolases"/>
    <property type="match status" value="1"/>
</dbReference>
<evidence type="ECO:0000256" key="3">
    <source>
        <dbReference type="ARBA" id="ARBA00022801"/>
    </source>
</evidence>
<keyword evidence="3" id="KW-0378">Hydrolase</keyword>
<keyword evidence="6" id="KW-0325">Glycoprotein</keyword>
<proteinExistence type="inferred from homology"/>
<comment type="similarity">
    <text evidence="1">Belongs to the AB hydrolase superfamily. Lipase family.</text>
</comment>
<evidence type="ECO:0000256" key="5">
    <source>
        <dbReference type="ARBA" id="ARBA00023098"/>
    </source>
</evidence>
<gene>
    <name evidence="10" type="ORF">OSTQU699_LOCUS4870</name>
</gene>
<dbReference type="InterPro" id="IPR025483">
    <property type="entry name" value="Lipase_euk"/>
</dbReference>
<dbReference type="Proteomes" id="UP000708148">
    <property type="component" value="Unassembled WGS sequence"/>
</dbReference>
<accession>A0A8S1J135</accession>
<feature type="signal peptide" evidence="8">
    <location>
        <begin position="1"/>
        <end position="27"/>
    </location>
</feature>
<comment type="caution">
    <text evidence="10">The sequence shown here is derived from an EMBL/GenBank/DDBJ whole genome shotgun (WGS) entry which is preliminary data.</text>
</comment>
<name>A0A8S1J135_9CHLO</name>
<dbReference type="Gene3D" id="3.40.50.1820">
    <property type="entry name" value="alpha/beta hydrolase"/>
    <property type="match status" value="1"/>
</dbReference>
<dbReference type="GO" id="GO:0016788">
    <property type="term" value="F:hydrolase activity, acting on ester bonds"/>
    <property type="evidence" value="ECO:0007669"/>
    <property type="project" value="InterPro"/>
</dbReference>
<feature type="domain" description="Partial AB-hydrolase lipase" evidence="9">
    <location>
        <begin position="61"/>
        <end position="133"/>
    </location>
</feature>
<dbReference type="GO" id="GO:0016042">
    <property type="term" value="P:lipid catabolic process"/>
    <property type="evidence" value="ECO:0007669"/>
    <property type="project" value="UniProtKB-KW"/>
</dbReference>
<feature type="active site" description="Nucleophile" evidence="7">
    <location>
        <position position="208"/>
    </location>
</feature>
<keyword evidence="2 8" id="KW-0732">Signal</keyword>